<dbReference type="Pfam" id="PF25213">
    <property type="entry name" value="HVO_A0261_N"/>
    <property type="match status" value="1"/>
</dbReference>
<dbReference type="Proteomes" id="UP001597187">
    <property type="component" value="Unassembled WGS sequence"/>
</dbReference>
<accession>A0ABD6AZQ9</accession>
<evidence type="ECO:0000259" key="1">
    <source>
        <dbReference type="Pfam" id="PF08350"/>
    </source>
</evidence>
<dbReference type="InterPro" id="IPR013561">
    <property type="entry name" value="FilR1_middle_dom"/>
</dbReference>
<evidence type="ECO:0000313" key="3">
    <source>
        <dbReference type="EMBL" id="MFD1515034.1"/>
    </source>
</evidence>
<dbReference type="InterPro" id="IPR036390">
    <property type="entry name" value="WH_DNA-bd_sf"/>
</dbReference>
<comment type="caution">
    <text evidence="3">The sequence shown here is derived from an EMBL/GenBank/DDBJ whole genome shotgun (WGS) entry which is preliminary data.</text>
</comment>
<evidence type="ECO:0000313" key="4">
    <source>
        <dbReference type="Proteomes" id="UP001597187"/>
    </source>
</evidence>
<dbReference type="RefSeq" id="WP_250874958.1">
    <property type="nucleotide sequence ID" value="NZ_JALXFV010000008.1"/>
</dbReference>
<name>A0ABD6AZQ9_9EURY</name>
<feature type="domain" description="Methanogenesis regulatory protein FilR1 middle" evidence="1">
    <location>
        <begin position="128"/>
        <end position="257"/>
    </location>
</feature>
<dbReference type="SUPFAM" id="SSF46785">
    <property type="entry name" value="Winged helix' DNA-binding domain"/>
    <property type="match status" value="1"/>
</dbReference>
<dbReference type="InterPro" id="IPR057527">
    <property type="entry name" value="HVO_A0261-like_N"/>
</dbReference>
<proteinExistence type="predicted"/>
<gene>
    <name evidence="3" type="ORF">ACFSBT_17270</name>
</gene>
<dbReference type="AlphaFoldDB" id="A0ABD6AZQ9"/>
<evidence type="ECO:0000259" key="2">
    <source>
        <dbReference type="Pfam" id="PF25213"/>
    </source>
</evidence>
<keyword evidence="4" id="KW-1185">Reference proteome</keyword>
<dbReference type="EMBL" id="JBHUDC010000008">
    <property type="protein sequence ID" value="MFD1515034.1"/>
    <property type="molecule type" value="Genomic_DNA"/>
</dbReference>
<feature type="domain" description="HVO-A0261-like N-terminal" evidence="2">
    <location>
        <begin position="11"/>
        <end position="95"/>
    </location>
</feature>
<reference evidence="3 4" key="1">
    <citation type="journal article" date="2019" name="Int. J. Syst. Evol. Microbiol.">
        <title>The Global Catalogue of Microorganisms (GCM) 10K type strain sequencing project: providing services to taxonomists for standard genome sequencing and annotation.</title>
        <authorList>
            <consortium name="The Broad Institute Genomics Platform"/>
            <consortium name="The Broad Institute Genome Sequencing Center for Infectious Disease"/>
            <person name="Wu L."/>
            <person name="Ma J."/>
        </authorList>
    </citation>
    <scope>NUCLEOTIDE SEQUENCE [LARGE SCALE GENOMIC DNA]</scope>
    <source>
        <strain evidence="3 4">CGMCC 1.12563</strain>
    </source>
</reference>
<organism evidence="3 4">
    <name type="scientific">Halomarina rubra</name>
    <dbReference type="NCBI Taxonomy" id="2071873"/>
    <lineage>
        <taxon>Archaea</taxon>
        <taxon>Methanobacteriati</taxon>
        <taxon>Methanobacteriota</taxon>
        <taxon>Stenosarchaea group</taxon>
        <taxon>Halobacteria</taxon>
        <taxon>Halobacteriales</taxon>
        <taxon>Natronomonadaceae</taxon>
        <taxon>Halomarina</taxon>
    </lineage>
</organism>
<dbReference type="Pfam" id="PF08350">
    <property type="entry name" value="FilR1_middle"/>
    <property type="match status" value="1"/>
</dbReference>
<sequence>MLPSDTSAPLDDVEFLARSDHRVTALVALADRPRSRRALKALTEGSNSTVRRTLREFEARQWITRTDGHYEATALGVFVAEGMRELIERVATERRLRTVWEWLPPEESGFTVEMGREAVVTDATVDNPYGPVNRFETLLRGTDRFRFVGHEVALLEPCRDALAAGIVDGMDTDIVDPPDAADYVLARYGDHCSGPLESGNLRVWVHDGLPGYGVALFDDRVAVSGHDPTNGTVQVLLDTAAVEAYEWAESTFESYRTEARPLASGLPTG</sequence>
<protein>
    <submittedName>
        <fullName evidence="3">Helix-turn-helix transcriptional regulator</fullName>
    </submittedName>
</protein>